<dbReference type="EMBL" id="JADNYJ010000014">
    <property type="protein sequence ID" value="KAF8907634.1"/>
    <property type="molecule type" value="Genomic_DNA"/>
</dbReference>
<name>A0A9P5NWC0_GYMJU</name>
<sequence length="473" mass="54045">MLPPGDPFLPVFHDTFETNYNPELLQSEVTIESLAPQSSPVDFYDRHIAPHLVLDKVIYLPEITHLFSKTCQVAVENFLQAGHRFTQAGYNTFPLQRKSSVFRDASFVAEHYNRFTGELCFSYASKLALHPYSTSWDTAVFMMVMPETVFPHLRRNLGLHVNDSTKAKFYDLSRKYRRLATWDIFAMTYIATAWAKAVVYDSTFIILHCGRYERIDFRHRGSQTLYLSSLIDTVNIRDPSYRKLHIGLHTAIVKDVLDRMDGVEPQLKTGRKRSADHLDNGKEVLENKKKKSSPAAEMDISQLPKGIAKRKLALVSMDYDVEEEKQYPKQKRFKADEYLRLTLRKPVGRGAVGVVHPAALELTLESGDVLKRELNILCMVIFLRKAGIQGVVAVHGMFKDPEPGALGMLMDYAGQNLRHREIDRIGRGEPISTTEHERETFTDTLTSLHDIRSENLLINSQNEVFIVDFDPLP</sequence>
<organism evidence="2 3">
    <name type="scientific">Gymnopilus junonius</name>
    <name type="common">Spectacular rustgill mushroom</name>
    <name type="synonym">Gymnopilus spectabilis subsp. junonius</name>
    <dbReference type="NCBI Taxonomy" id="109634"/>
    <lineage>
        <taxon>Eukaryota</taxon>
        <taxon>Fungi</taxon>
        <taxon>Dikarya</taxon>
        <taxon>Basidiomycota</taxon>
        <taxon>Agaricomycotina</taxon>
        <taxon>Agaricomycetes</taxon>
        <taxon>Agaricomycetidae</taxon>
        <taxon>Agaricales</taxon>
        <taxon>Agaricineae</taxon>
        <taxon>Hymenogastraceae</taxon>
        <taxon>Gymnopilus</taxon>
    </lineage>
</organism>
<dbReference type="InterPro" id="IPR011009">
    <property type="entry name" value="Kinase-like_dom_sf"/>
</dbReference>
<evidence type="ECO:0000313" key="3">
    <source>
        <dbReference type="Proteomes" id="UP000724874"/>
    </source>
</evidence>
<protein>
    <recommendedName>
        <fullName evidence="4">Protein kinase domain-containing protein</fullName>
    </recommendedName>
</protein>
<dbReference type="SUPFAM" id="SSF56112">
    <property type="entry name" value="Protein kinase-like (PK-like)"/>
    <property type="match status" value="1"/>
</dbReference>
<gene>
    <name evidence="2" type="ORF">CPB84DRAFT_1843853</name>
</gene>
<comment type="caution">
    <text evidence="2">The sequence shown here is derived from an EMBL/GenBank/DDBJ whole genome shotgun (WGS) entry which is preliminary data.</text>
</comment>
<feature type="compositionally biased region" description="Basic and acidic residues" evidence="1">
    <location>
        <begin position="273"/>
        <end position="287"/>
    </location>
</feature>
<dbReference type="OrthoDB" id="2521594at2759"/>
<accession>A0A9P5NWC0</accession>
<keyword evidence="3" id="KW-1185">Reference proteome</keyword>
<proteinExistence type="predicted"/>
<dbReference type="Proteomes" id="UP000724874">
    <property type="component" value="Unassembled WGS sequence"/>
</dbReference>
<dbReference type="AlphaFoldDB" id="A0A9P5NWC0"/>
<evidence type="ECO:0000256" key="1">
    <source>
        <dbReference type="SAM" id="MobiDB-lite"/>
    </source>
</evidence>
<evidence type="ECO:0000313" key="2">
    <source>
        <dbReference type="EMBL" id="KAF8907634.1"/>
    </source>
</evidence>
<evidence type="ECO:0008006" key="4">
    <source>
        <dbReference type="Google" id="ProtNLM"/>
    </source>
</evidence>
<feature type="region of interest" description="Disordered" evidence="1">
    <location>
        <begin position="270"/>
        <end position="297"/>
    </location>
</feature>
<reference evidence="2" key="1">
    <citation type="submission" date="2020-11" db="EMBL/GenBank/DDBJ databases">
        <authorList>
            <consortium name="DOE Joint Genome Institute"/>
            <person name="Ahrendt S."/>
            <person name="Riley R."/>
            <person name="Andreopoulos W."/>
            <person name="LaButti K."/>
            <person name="Pangilinan J."/>
            <person name="Ruiz-duenas F.J."/>
            <person name="Barrasa J.M."/>
            <person name="Sanchez-Garcia M."/>
            <person name="Camarero S."/>
            <person name="Miyauchi S."/>
            <person name="Serrano A."/>
            <person name="Linde D."/>
            <person name="Babiker R."/>
            <person name="Drula E."/>
            <person name="Ayuso-Fernandez I."/>
            <person name="Pacheco R."/>
            <person name="Padilla G."/>
            <person name="Ferreira P."/>
            <person name="Barriuso J."/>
            <person name="Kellner H."/>
            <person name="Castanera R."/>
            <person name="Alfaro M."/>
            <person name="Ramirez L."/>
            <person name="Pisabarro A.G."/>
            <person name="Kuo A."/>
            <person name="Tritt A."/>
            <person name="Lipzen A."/>
            <person name="He G."/>
            <person name="Yan M."/>
            <person name="Ng V."/>
            <person name="Cullen D."/>
            <person name="Martin F."/>
            <person name="Rosso M.-N."/>
            <person name="Henrissat B."/>
            <person name="Hibbett D."/>
            <person name="Martinez A.T."/>
            <person name="Grigoriev I.V."/>
        </authorList>
    </citation>
    <scope>NUCLEOTIDE SEQUENCE</scope>
    <source>
        <strain evidence="2">AH 44721</strain>
    </source>
</reference>